<dbReference type="EMBL" id="LT594624">
    <property type="protein sequence ID" value="SBT86370.1"/>
    <property type="molecule type" value="Genomic_DNA"/>
</dbReference>
<dbReference type="OrthoDB" id="10669034at2759"/>
<protein>
    <recommendedName>
        <fullName evidence="4">Fam-l protein</fullName>
    </recommendedName>
</protein>
<evidence type="ECO:0000313" key="3">
    <source>
        <dbReference type="Proteomes" id="UP000219813"/>
    </source>
</evidence>
<evidence type="ECO:0000313" key="2">
    <source>
        <dbReference type="EMBL" id="SBT86370.1"/>
    </source>
</evidence>
<feature type="transmembrane region" description="Helical" evidence="1">
    <location>
        <begin position="239"/>
        <end position="261"/>
    </location>
</feature>
<gene>
    <name evidence="2" type="primary">PmUG01_03032900</name>
    <name evidence="2" type="ORF">PMUG01_03032900</name>
</gene>
<evidence type="ECO:0008006" key="4">
    <source>
        <dbReference type="Google" id="ProtNLM"/>
    </source>
</evidence>
<sequence>MEQRIKFIFFIKISVFILSYWICQFYSVMINFNKFLDEYYFCRKLNTRIYRLLGNYKKYIYSYIGDLELNIPYNTKKKNEKLLTIDNHKLDKEKRETLHRCLLFKEKLIKRLMKNKCTMLHKSYNHYEKKIMNGLDDKYFFKKMILINDMDYEKLKRKKYKLRIFLLLLLFILVLSIPIIDLSLGNFKDIGGLLNKLCSLLGYSGNQVESPGPTLDGFDGFLSLTCKLKNFTGIKIFGILTYCLPILILGILIIRGIFYYYNNVIKHKKIKFLEEFNEW</sequence>
<dbReference type="Pfam" id="PF12420">
    <property type="entry name" value="DUF3671"/>
    <property type="match status" value="1"/>
</dbReference>
<dbReference type="KEGG" id="pmal:PMUG01_03032900"/>
<dbReference type="Proteomes" id="UP000219813">
    <property type="component" value="Chromosome 3"/>
</dbReference>
<dbReference type="InterPro" id="IPR022139">
    <property type="entry name" value="Fam-L/Fam-M-like_plasmodium"/>
</dbReference>
<dbReference type="VEuPathDB" id="PlasmoDB:PmUG01_03032900"/>
<keyword evidence="1" id="KW-1133">Transmembrane helix</keyword>
<keyword evidence="1" id="KW-0472">Membrane</keyword>
<reference evidence="2 3" key="1">
    <citation type="submission" date="2016-06" db="EMBL/GenBank/DDBJ databases">
        <authorList>
            <consortium name="Pathogen Informatics"/>
        </authorList>
    </citation>
    <scope>NUCLEOTIDE SEQUENCE [LARGE SCALE GENOMIC DNA]</scope>
</reference>
<dbReference type="RefSeq" id="XP_028859538.1">
    <property type="nucleotide sequence ID" value="XM_029003068.1"/>
</dbReference>
<dbReference type="GeneID" id="39866893"/>
<name>A0A1D3JIT1_PLAMA</name>
<accession>A0A1D3JIT1</accession>
<keyword evidence="1" id="KW-0812">Transmembrane</keyword>
<keyword evidence="3" id="KW-1185">Reference proteome</keyword>
<feature type="transmembrane region" description="Helical" evidence="1">
    <location>
        <begin position="6"/>
        <end position="26"/>
    </location>
</feature>
<organism evidence="2 3">
    <name type="scientific">Plasmodium malariae</name>
    <dbReference type="NCBI Taxonomy" id="5858"/>
    <lineage>
        <taxon>Eukaryota</taxon>
        <taxon>Sar</taxon>
        <taxon>Alveolata</taxon>
        <taxon>Apicomplexa</taxon>
        <taxon>Aconoidasida</taxon>
        <taxon>Haemosporida</taxon>
        <taxon>Plasmodiidae</taxon>
        <taxon>Plasmodium</taxon>
        <taxon>Plasmodium (Plasmodium)</taxon>
    </lineage>
</organism>
<feature type="transmembrane region" description="Helical" evidence="1">
    <location>
        <begin position="164"/>
        <end position="184"/>
    </location>
</feature>
<evidence type="ECO:0000256" key="1">
    <source>
        <dbReference type="SAM" id="Phobius"/>
    </source>
</evidence>
<proteinExistence type="predicted"/>
<dbReference type="AlphaFoldDB" id="A0A1D3JIT1"/>